<reference evidence="1" key="1">
    <citation type="journal article" date="2019" name="bioRxiv">
        <title>The Genome of the Zebra Mussel, Dreissena polymorpha: A Resource for Invasive Species Research.</title>
        <authorList>
            <person name="McCartney M.A."/>
            <person name="Auch B."/>
            <person name="Kono T."/>
            <person name="Mallez S."/>
            <person name="Zhang Y."/>
            <person name="Obille A."/>
            <person name="Becker A."/>
            <person name="Abrahante J.E."/>
            <person name="Garbe J."/>
            <person name="Badalamenti J.P."/>
            <person name="Herman A."/>
            <person name="Mangelson H."/>
            <person name="Liachko I."/>
            <person name="Sullivan S."/>
            <person name="Sone E.D."/>
            <person name="Koren S."/>
            <person name="Silverstein K.A.T."/>
            <person name="Beckman K.B."/>
            <person name="Gohl D.M."/>
        </authorList>
    </citation>
    <scope>NUCLEOTIDE SEQUENCE</scope>
    <source>
        <strain evidence="1">Duluth1</strain>
        <tissue evidence="1">Whole animal</tissue>
    </source>
</reference>
<dbReference type="EMBL" id="JAIWYP010000004">
    <property type="protein sequence ID" value="KAH3842115.1"/>
    <property type="molecule type" value="Genomic_DNA"/>
</dbReference>
<name>A0A9D4QTX2_DREPO</name>
<reference evidence="1" key="2">
    <citation type="submission" date="2020-11" db="EMBL/GenBank/DDBJ databases">
        <authorList>
            <person name="McCartney M.A."/>
            <person name="Auch B."/>
            <person name="Kono T."/>
            <person name="Mallez S."/>
            <person name="Becker A."/>
            <person name="Gohl D.M."/>
            <person name="Silverstein K.A.T."/>
            <person name="Koren S."/>
            <person name="Bechman K.B."/>
            <person name="Herman A."/>
            <person name="Abrahante J.E."/>
            <person name="Garbe J."/>
        </authorList>
    </citation>
    <scope>NUCLEOTIDE SEQUENCE</scope>
    <source>
        <strain evidence="1">Duluth1</strain>
        <tissue evidence="1">Whole animal</tissue>
    </source>
</reference>
<evidence type="ECO:0000313" key="2">
    <source>
        <dbReference type="Proteomes" id="UP000828390"/>
    </source>
</evidence>
<dbReference type="Proteomes" id="UP000828390">
    <property type="component" value="Unassembled WGS sequence"/>
</dbReference>
<dbReference type="Gene3D" id="3.40.50.2300">
    <property type="match status" value="1"/>
</dbReference>
<sequence length="130" mass="14380">MQVINVSQEDTLYNGLQRLDNVLNVHNISEKLTLSSRIRRSLVHSVRKPLFIGGLFDLLGGGRNEAIGRSEITAARLAVSHINKLSAVPGYELILMEKDTKVTGSIPIVEAFFRSLPKTPSTGSRPRKRT</sequence>
<gene>
    <name evidence="1" type="ORF">DPMN_115603</name>
</gene>
<evidence type="ECO:0000313" key="1">
    <source>
        <dbReference type="EMBL" id="KAH3842115.1"/>
    </source>
</evidence>
<comment type="caution">
    <text evidence="1">The sequence shown here is derived from an EMBL/GenBank/DDBJ whole genome shotgun (WGS) entry which is preliminary data.</text>
</comment>
<accession>A0A9D4QTX2</accession>
<dbReference type="AlphaFoldDB" id="A0A9D4QTX2"/>
<organism evidence="1 2">
    <name type="scientific">Dreissena polymorpha</name>
    <name type="common">Zebra mussel</name>
    <name type="synonym">Mytilus polymorpha</name>
    <dbReference type="NCBI Taxonomy" id="45954"/>
    <lineage>
        <taxon>Eukaryota</taxon>
        <taxon>Metazoa</taxon>
        <taxon>Spiralia</taxon>
        <taxon>Lophotrochozoa</taxon>
        <taxon>Mollusca</taxon>
        <taxon>Bivalvia</taxon>
        <taxon>Autobranchia</taxon>
        <taxon>Heteroconchia</taxon>
        <taxon>Euheterodonta</taxon>
        <taxon>Imparidentia</taxon>
        <taxon>Neoheterodontei</taxon>
        <taxon>Myida</taxon>
        <taxon>Dreissenoidea</taxon>
        <taxon>Dreissenidae</taxon>
        <taxon>Dreissena</taxon>
    </lineage>
</organism>
<protein>
    <submittedName>
        <fullName evidence="1">Uncharacterized protein</fullName>
    </submittedName>
</protein>
<proteinExistence type="predicted"/>
<keyword evidence="2" id="KW-1185">Reference proteome</keyword>